<accession>A0A0B6XVI5</accession>
<feature type="non-terminal residue" evidence="2">
    <location>
        <position position="85"/>
    </location>
</feature>
<protein>
    <submittedName>
        <fullName evidence="2">Uncharacterized protein</fullName>
    </submittedName>
</protein>
<reference evidence="2" key="1">
    <citation type="submission" date="2014-12" db="EMBL/GenBank/DDBJ databases">
        <title>Insight into the proteome of Arion vulgaris.</title>
        <authorList>
            <person name="Aradska J."/>
            <person name="Bulat T."/>
            <person name="Smidak R."/>
            <person name="Sarate P."/>
            <person name="Gangsoo J."/>
            <person name="Sialana F."/>
            <person name="Bilban M."/>
            <person name="Lubec G."/>
        </authorList>
    </citation>
    <scope>NUCLEOTIDE SEQUENCE</scope>
    <source>
        <tissue evidence="2">Skin</tissue>
    </source>
</reference>
<feature type="compositionally biased region" description="Low complexity" evidence="1">
    <location>
        <begin position="52"/>
        <end position="64"/>
    </location>
</feature>
<evidence type="ECO:0000313" key="2">
    <source>
        <dbReference type="EMBL" id="CEK47526.1"/>
    </source>
</evidence>
<organism evidence="2">
    <name type="scientific">Arion vulgaris</name>
    <dbReference type="NCBI Taxonomy" id="1028688"/>
    <lineage>
        <taxon>Eukaryota</taxon>
        <taxon>Metazoa</taxon>
        <taxon>Spiralia</taxon>
        <taxon>Lophotrochozoa</taxon>
        <taxon>Mollusca</taxon>
        <taxon>Gastropoda</taxon>
        <taxon>Heterobranchia</taxon>
        <taxon>Euthyneura</taxon>
        <taxon>Panpulmonata</taxon>
        <taxon>Eupulmonata</taxon>
        <taxon>Stylommatophora</taxon>
        <taxon>Helicina</taxon>
        <taxon>Arionoidea</taxon>
        <taxon>Arionidae</taxon>
        <taxon>Arion</taxon>
    </lineage>
</organism>
<feature type="region of interest" description="Disordered" evidence="1">
    <location>
        <begin position="18"/>
        <end position="66"/>
    </location>
</feature>
<sequence>PCEPKESKDNALLVSDIAKEFDPLKSQSGEKSPSKIKDSSSEGKPSGGLVTLKSSLKSSNAASSDVPAEISIIECSEVGSTHSSP</sequence>
<evidence type="ECO:0000256" key="1">
    <source>
        <dbReference type="SAM" id="MobiDB-lite"/>
    </source>
</evidence>
<feature type="non-terminal residue" evidence="2">
    <location>
        <position position="1"/>
    </location>
</feature>
<name>A0A0B6XVI5_9EUPU</name>
<gene>
    <name evidence="2" type="primary">ORF1555</name>
</gene>
<proteinExistence type="predicted"/>
<dbReference type="AlphaFoldDB" id="A0A0B6XVI5"/>
<feature type="compositionally biased region" description="Basic and acidic residues" evidence="1">
    <location>
        <begin position="32"/>
        <end position="41"/>
    </location>
</feature>
<dbReference type="EMBL" id="HACG01000661">
    <property type="protein sequence ID" value="CEK47526.1"/>
    <property type="molecule type" value="Transcribed_RNA"/>
</dbReference>